<comment type="function">
    <text evidence="4">Has an important function as a repair enzyme for proteins that have been inactivated by oxidation. Catalyzes the reversible oxidation-reduction of methionine sulfoxide in proteins to methionine.</text>
</comment>
<dbReference type="NCBIfam" id="TIGR00401">
    <property type="entry name" value="msrA"/>
    <property type="match status" value="1"/>
</dbReference>
<dbReference type="PANTHER" id="PTHR43774">
    <property type="entry name" value="PEPTIDE METHIONINE SULFOXIDE REDUCTASE"/>
    <property type="match status" value="1"/>
</dbReference>
<accession>A0A1U6IAG1</accession>
<reference evidence="7" key="1">
    <citation type="submission" date="2017-02" db="EMBL/GenBank/DDBJ databases">
        <authorList>
            <person name="Varghese N."/>
            <person name="Submissions S."/>
        </authorList>
    </citation>
    <scope>NUCLEOTIDE SEQUENCE [LARGE SCALE GENOMIC DNA]</scope>
    <source>
        <strain evidence="7">SM117</strain>
    </source>
</reference>
<dbReference type="AlphaFoldDB" id="A0A1U6IAG1"/>
<dbReference type="PANTHER" id="PTHR43774:SF1">
    <property type="entry name" value="PEPTIDE METHIONINE SULFOXIDE REDUCTASE MSRA 2"/>
    <property type="match status" value="1"/>
</dbReference>
<evidence type="ECO:0000256" key="3">
    <source>
        <dbReference type="ARBA" id="ARBA00048782"/>
    </source>
</evidence>
<dbReference type="EC" id="1.8.4.11" evidence="4"/>
<keyword evidence="1 4" id="KW-0560">Oxidoreductase</keyword>
<comment type="catalytic activity">
    <reaction evidence="2 4">
        <text>L-methionyl-[protein] + [thioredoxin]-disulfide + H2O = L-methionyl-(S)-S-oxide-[protein] + [thioredoxin]-dithiol</text>
        <dbReference type="Rhea" id="RHEA:14217"/>
        <dbReference type="Rhea" id="RHEA-COMP:10698"/>
        <dbReference type="Rhea" id="RHEA-COMP:10700"/>
        <dbReference type="Rhea" id="RHEA-COMP:12313"/>
        <dbReference type="Rhea" id="RHEA-COMP:12315"/>
        <dbReference type="ChEBI" id="CHEBI:15377"/>
        <dbReference type="ChEBI" id="CHEBI:16044"/>
        <dbReference type="ChEBI" id="CHEBI:29950"/>
        <dbReference type="ChEBI" id="CHEBI:44120"/>
        <dbReference type="ChEBI" id="CHEBI:50058"/>
        <dbReference type="EC" id="1.8.4.11"/>
    </reaction>
</comment>
<dbReference type="Proteomes" id="UP000190989">
    <property type="component" value="Unassembled WGS sequence"/>
</dbReference>
<dbReference type="Gene3D" id="3.30.1060.10">
    <property type="entry name" value="Peptide methionine sulphoxide reductase MsrA"/>
    <property type="match status" value="1"/>
</dbReference>
<evidence type="ECO:0000256" key="1">
    <source>
        <dbReference type="ARBA" id="ARBA00023002"/>
    </source>
</evidence>
<evidence type="ECO:0000259" key="5">
    <source>
        <dbReference type="Pfam" id="PF01625"/>
    </source>
</evidence>
<keyword evidence="7" id="KW-1185">Reference proteome</keyword>
<dbReference type="HAMAP" id="MF_01401">
    <property type="entry name" value="MsrA"/>
    <property type="match status" value="1"/>
</dbReference>
<dbReference type="InterPro" id="IPR036509">
    <property type="entry name" value="Met_Sox_Rdtase_MsrA_sf"/>
</dbReference>
<dbReference type="STRING" id="428990.SAMN06295987_10550"/>
<name>A0A1U6IAG1_9SPHN</name>
<feature type="domain" description="Peptide methionine sulphoxide reductase MsrA" evidence="5">
    <location>
        <begin position="52"/>
        <end position="202"/>
    </location>
</feature>
<dbReference type="GO" id="GO:0033744">
    <property type="term" value="F:L-methionine:thioredoxin-disulfide S-oxidoreductase activity"/>
    <property type="evidence" value="ECO:0007669"/>
    <property type="project" value="RHEA"/>
</dbReference>
<organism evidence="6 7">
    <name type="scientific">Novosphingobium mathurense</name>
    <dbReference type="NCBI Taxonomy" id="428990"/>
    <lineage>
        <taxon>Bacteria</taxon>
        <taxon>Pseudomonadati</taxon>
        <taxon>Pseudomonadota</taxon>
        <taxon>Alphaproteobacteria</taxon>
        <taxon>Sphingomonadales</taxon>
        <taxon>Sphingomonadaceae</taxon>
        <taxon>Novosphingobium</taxon>
    </lineage>
</organism>
<comment type="catalytic activity">
    <reaction evidence="3 4">
        <text>[thioredoxin]-disulfide + L-methionine + H2O = L-methionine (S)-S-oxide + [thioredoxin]-dithiol</text>
        <dbReference type="Rhea" id="RHEA:19993"/>
        <dbReference type="Rhea" id="RHEA-COMP:10698"/>
        <dbReference type="Rhea" id="RHEA-COMP:10700"/>
        <dbReference type="ChEBI" id="CHEBI:15377"/>
        <dbReference type="ChEBI" id="CHEBI:29950"/>
        <dbReference type="ChEBI" id="CHEBI:50058"/>
        <dbReference type="ChEBI" id="CHEBI:57844"/>
        <dbReference type="ChEBI" id="CHEBI:58772"/>
        <dbReference type="EC" id="1.8.4.11"/>
    </reaction>
</comment>
<dbReference type="InterPro" id="IPR002569">
    <property type="entry name" value="Met_Sox_Rdtase_MsrA_dom"/>
</dbReference>
<protein>
    <recommendedName>
        <fullName evidence="4">Peptide methionine sulfoxide reductase MsrA</fullName>
        <shortName evidence="4">Protein-methionine-S-oxide reductase</shortName>
        <ecNumber evidence="4">1.8.4.11</ecNumber>
    </recommendedName>
    <alternativeName>
        <fullName evidence="4">Peptide-methionine (S)-S-oxide reductase</fullName>
        <shortName evidence="4">Peptide Met(O) reductase</shortName>
    </alternativeName>
</protein>
<proteinExistence type="inferred from homology"/>
<evidence type="ECO:0000313" key="7">
    <source>
        <dbReference type="Proteomes" id="UP000190989"/>
    </source>
</evidence>
<sequence length="224" mass="24159">MAIRPIPVVLLAGAGALAFAVGTMLPAESSSAASRIPPPPAEKAVPGSDQVAVLAGGCFWGIEGLYEHVRGVKSVTSGYAGGTKSTANYGDVSSEKTGHAEAVRIVYDPAKVSYGTLLQIYFSVAHDPTQVNRQYPDVGPSYRSAIFPQNAAQRATAEAYIAKLSKAKSFSKPIATKLESGTFYSAEAYHQDFMRKNPQHPYIVRWDKPKLAAFRKEYPSLYRN</sequence>
<dbReference type="GO" id="GO:0008113">
    <property type="term" value="F:peptide-methionine (S)-S-oxide reductase activity"/>
    <property type="evidence" value="ECO:0007669"/>
    <property type="project" value="UniProtKB-UniRule"/>
</dbReference>
<comment type="similarity">
    <text evidence="4">Belongs to the MsrA Met sulfoxide reductase family.</text>
</comment>
<evidence type="ECO:0000313" key="6">
    <source>
        <dbReference type="EMBL" id="SLK04993.1"/>
    </source>
</evidence>
<gene>
    <name evidence="4" type="primary">msrA</name>
    <name evidence="6" type="ORF">SAMN06295987_10550</name>
</gene>
<evidence type="ECO:0000256" key="4">
    <source>
        <dbReference type="HAMAP-Rule" id="MF_01401"/>
    </source>
</evidence>
<dbReference type="Pfam" id="PF01625">
    <property type="entry name" value="PMSR"/>
    <property type="match status" value="1"/>
</dbReference>
<dbReference type="SUPFAM" id="SSF55068">
    <property type="entry name" value="Peptide methionine sulfoxide reductase"/>
    <property type="match status" value="1"/>
</dbReference>
<evidence type="ECO:0000256" key="2">
    <source>
        <dbReference type="ARBA" id="ARBA00047806"/>
    </source>
</evidence>
<feature type="active site" evidence="4">
    <location>
        <position position="58"/>
    </location>
</feature>
<dbReference type="RefSeq" id="WP_079731046.1">
    <property type="nucleotide sequence ID" value="NZ_FVZE01000005.1"/>
</dbReference>
<dbReference type="EMBL" id="FVZE01000005">
    <property type="protein sequence ID" value="SLK04993.1"/>
    <property type="molecule type" value="Genomic_DNA"/>
</dbReference>